<proteinExistence type="predicted"/>
<dbReference type="HOGENOM" id="CLU_204427_1_0_7"/>
<evidence type="ECO:0000313" key="3">
    <source>
        <dbReference type="EMBL" id="ACM93673.1"/>
    </source>
</evidence>
<organism evidence="3 4">
    <name type="scientific">Nautilia profundicola (strain ATCC BAA-1463 / DSM 18972 / AmH)</name>
    <dbReference type="NCBI Taxonomy" id="598659"/>
    <lineage>
        <taxon>Bacteria</taxon>
        <taxon>Pseudomonadati</taxon>
        <taxon>Campylobacterota</taxon>
        <taxon>Epsilonproteobacteria</taxon>
        <taxon>Nautiliales</taxon>
        <taxon>Nautiliaceae</taxon>
        <taxon>Nautilia</taxon>
    </lineage>
</organism>
<feature type="compositionally biased region" description="Polar residues" evidence="1">
    <location>
        <begin position="1"/>
        <end position="23"/>
    </location>
</feature>
<feature type="domain" description="Anti-sigma-28 factor FlgM C-terminal" evidence="2">
    <location>
        <begin position="12"/>
        <end position="55"/>
    </location>
</feature>
<dbReference type="Pfam" id="PF04316">
    <property type="entry name" value="FlgM"/>
    <property type="match status" value="1"/>
</dbReference>
<dbReference type="EMBL" id="CP001279">
    <property type="protein sequence ID" value="ACM93673.1"/>
    <property type="molecule type" value="Genomic_DNA"/>
</dbReference>
<name>B9L672_NAUPA</name>
<dbReference type="SUPFAM" id="SSF101498">
    <property type="entry name" value="Anti-sigma factor FlgM"/>
    <property type="match status" value="1"/>
</dbReference>
<reference evidence="3 4" key="1">
    <citation type="journal article" date="2009" name="PLoS Genet.">
        <title>Adaptations to submarine hydrothermal environments exemplified by the genome of Nautilia profundicola.</title>
        <authorList>
            <person name="Campbell B.J."/>
            <person name="Smith J.L."/>
            <person name="Hanson T.E."/>
            <person name="Klotz M.G."/>
            <person name="Stein L.Y."/>
            <person name="Lee C.K."/>
            <person name="Wu D."/>
            <person name="Robinson J.M."/>
            <person name="Khouri H.M."/>
            <person name="Eisen J.A."/>
            <person name="Cary S.C."/>
        </authorList>
    </citation>
    <scope>NUCLEOTIDE SEQUENCE [LARGE SCALE GENOMIC DNA]</scope>
    <source>
        <strain evidence="4">ATCC BAA-1463 / DSM 18972 / AmH</strain>
    </source>
</reference>
<feature type="region of interest" description="Disordered" evidence="1">
    <location>
        <begin position="1"/>
        <end position="24"/>
    </location>
</feature>
<dbReference type="AlphaFoldDB" id="B9L672"/>
<protein>
    <submittedName>
        <fullName evidence="3">Conserved domain protein</fullName>
    </submittedName>
</protein>
<dbReference type="STRING" id="598659.NAMH_1468"/>
<dbReference type="InterPro" id="IPR035890">
    <property type="entry name" value="Anti-sigma-28_factor_FlgM_sf"/>
</dbReference>
<gene>
    <name evidence="3" type="ordered locus">NAMH_1468</name>
</gene>
<dbReference type="Proteomes" id="UP000000448">
    <property type="component" value="Chromosome"/>
</dbReference>
<dbReference type="InterPro" id="IPR031316">
    <property type="entry name" value="FlgM_C"/>
</dbReference>
<sequence>MINRVGANTQMISTQQKRTQNVQKQEKLGRVEEIKEQIKNGEYKIDIDKTAEALAKSLL</sequence>
<dbReference type="KEGG" id="nam:NAMH_1468"/>
<keyword evidence="4" id="KW-1185">Reference proteome</keyword>
<dbReference type="OrthoDB" id="5373212at2"/>
<dbReference type="RefSeq" id="WP_015902725.1">
    <property type="nucleotide sequence ID" value="NC_012115.1"/>
</dbReference>
<evidence type="ECO:0000259" key="2">
    <source>
        <dbReference type="Pfam" id="PF04316"/>
    </source>
</evidence>
<evidence type="ECO:0000256" key="1">
    <source>
        <dbReference type="SAM" id="MobiDB-lite"/>
    </source>
</evidence>
<evidence type="ECO:0000313" key="4">
    <source>
        <dbReference type="Proteomes" id="UP000000448"/>
    </source>
</evidence>
<accession>B9L672</accession>